<comment type="caution">
    <text evidence="4">The sequence shown here is derived from an EMBL/GenBank/DDBJ whole genome shotgun (WGS) entry which is preliminary data.</text>
</comment>
<reference evidence="4 5" key="1">
    <citation type="submission" date="2024-10" db="EMBL/GenBank/DDBJ databases">
        <title>Updated reference genomes for cyclostephanoid diatoms.</title>
        <authorList>
            <person name="Roberts W.R."/>
            <person name="Alverson A.J."/>
        </authorList>
    </citation>
    <scope>NUCLEOTIDE SEQUENCE [LARGE SCALE GENOMIC DNA]</scope>
    <source>
        <strain evidence="4 5">AJA232-27</strain>
    </source>
</reference>
<proteinExistence type="predicted"/>
<keyword evidence="2" id="KW-0472">Membrane</keyword>
<sequence length="461" mass="52155">MHRLTKRSLPSTPTWSPPPPPEEEGNHRGSGRPSKSNSRLSQSSTFPTFPVGFGSLLLLTVFIVITITSYTNFISPHINQVANINANTLTKTTTPSAVRLCTSDELLVIKRQLPPDDCLKYRKKPWLQRCSLTYATRCPDAVWLEKHYTNLRFTSGNPSPPFLAVFVGCNKGFDALNALRMGSGNPVFDKGLWNDAITQHGKLTLHRYVCNEVTRTQFDLPLENKVTSSPFLSQVHCIEPMPATARALKQAAQETKYDMMGFIVSHAALSRENGFVSFSADGAVGVENKGISNTNCGGDGTNCVNVTKYSLDSYVERFVPMDVNNNVSPINYLSVDVEGWDYEVLLGGVRHSLARVQYLEFEYNWVGPWKTRPLSEVIQFLDAQFGFTCYWAGFNNTIWRITNCWLDHYESHFWSNVACVNRNIDEVKDLAEDMEKLFMETLKKDDDAVRNYEHRFKRSDE</sequence>
<dbReference type="InterPro" id="IPR006342">
    <property type="entry name" value="FkbM_mtfrase"/>
</dbReference>
<evidence type="ECO:0000259" key="3">
    <source>
        <dbReference type="Pfam" id="PF05050"/>
    </source>
</evidence>
<dbReference type="Gene3D" id="3.40.50.150">
    <property type="entry name" value="Vaccinia Virus protein VP39"/>
    <property type="match status" value="1"/>
</dbReference>
<evidence type="ECO:0000256" key="1">
    <source>
        <dbReference type="SAM" id="MobiDB-lite"/>
    </source>
</evidence>
<keyword evidence="2" id="KW-0812">Transmembrane</keyword>
<feature type="region of interest" description="Disordered" evidence="1">
    <location>
        <begin position="1"/>
        <end position="42"/>
    </location>
</feature>
<dbReference type="SUPFAM" id="SSF53335">
    <property type="entry name" value="S-adenosyl-L-methionine-dependent methyltransferases"/>
    <property type="match status" value="1"/>
</dbReference>
<dbReference type="AlphaFoldDB" id="A0ABD3M7G7"/>
<feature type="domain" description="Methyltransferase FkbM" evidence="3">
    <location>
        <begin position="235"/>
        <end position="386"/>
    </location>
</feature>
<evidence type="ECO:0000313" key="4">
    <source>
        <dbReference type="EMBL" id="KAL3758624.1"/>
    </source>
</evidence>
<dbReference type="EMBL" id="JALLBG020000228">
    <property type="protein sequence ID" value="KAL3758624.1"/>
    <property type="molecule type" value="Genomic_DNA"/>
</dbReference>
<organism evidence="4 5">
    <name type="scientific">Discostella pseudostelligera</name>
    <dbReference type="NCBI Taxonomy" id="259834"/>
    <lineage>
        <taxon>Eukaryota</taxon>
        <taxon>Sar</taxon>
        <taxon>Stramenopiles</taxon>
        <taxon>Ochrophyta</taxon>
        <taxon>Bacillariophyta</taxon>
        <taxon>Coscinodiscophyceae</taxon>
        <taxon>Thalassiosirophycidae</taxon>
        <taxon>Stephanodiscales</taxon>
        <taxon>Stephanodiscaceae</taxon>
        <taxon>Discostella</taxon>
    </lineage>
</organism>
<keyword evidence="2" id="KW-1133">Transmembrane helix</keyword>
<dbReference type="InterPro" id="IPR052514">
    <property type="entry name" value="SAM-dependent_MTase"/>
</dbReference>
<gene>
    <name evidence="4" type="ORF">ACHAWU_008378</name>
</gene>
<feature type="transmembrane region" description="Helical" evidence="2">
    <location>
        <begin position="49"/>
        <end position="70"/>
    </location>
</feature>
<evidence type="ECO:0000313" key="5">
    <source>
        <dbReference type="Proteomes" id="UP001530293"/>
    </source>
</evidence>
<dbReference type="InterPro" id="IPR029063">
    <property type="entry name" value="SAM-dependent_MTases_sf"/>
</dbReference>
<dbReference type="PANTHER" id="PTHR34203:SF15">
    <property type="entry name" value="SLL1173 PROTEIN"/>
    <property type="match status" value="1"/>
</dbReference>
<dbReference type="PANTHER" id="PTHR34203">
    <property type="entry name" value="METHYLTRANSFERASE, FKBM FAMILY PROTEIN"/>
    <property type="match status" value="1"/>
</dbReference>
<evidence type="ECO:0000256" key="2">
    <source>
        <dbReference type="SAM" id="Phobius"/>
    </source>
</evidence>
<dbReference type="Pfam" id="PF05050">
    <property type="entry name" value="Methyltransf_21"/>
    <property type="match status" value="1"/>
</dbReference>
<name>A0ABD3M7G7_9STRA</name>
<feature type="compositionally biased region" description="Polar residues" evidence="1">
    <location>
        <begin position="33"/>
        <end position="42"/>
    </location>
</feature>
<keyword evidence="5" id="KW-1185">Reference proteome</keyword>
<dbReference type="NCBIfam" id="TIGR01444">
    <property type="entry name" value="fkbM_fam"/>
    <property type="match status" value="1"/>
</dbReference>
<protein>
    <recommendedName>
        <fullName evidence="3">Methyltransferase FkbM domain-containing protein</fullName>
    </recommendedName>
</protein>
<dbReference type="Proteomes" id="UP001530293">
    <property type="component" value="Unassembled WGS sequence"/>
</dbReference>
<accession>A0ABD3M7G7</accession>